<gene>
    <name evidence="4" type="ORF">Acor_68170</name>
</gene>
<keyword evidence="5" id="KW-1185">Reference proteome</keyword>
<dbReference type="InterPro" id="IPR039420">
    <property type="entry name" value="WalR-like"/>
</dbReference>
<name>A0A5M3W8U1_9ACTN</name>
<feature type="modified residue" description="4-aspartylphosphate" evidence="2">
    <location>
        <position position="51"/>
    </location>
</feature>
<evidence type="ECO:0000256" key="2">
    <source>
        <dbReference type="PROSITE-ProRule" id="PRU00169"/>
    </source>
</evidence>
<dbReference type="Gene3D" id="3.40.50.2300">
    <property type="match status" value="1"/>
</dbReference>
<dbReference type="InterPro" id="IPR001789">
    <property type="entry name" value="Sig_transdc_resp-reg_receiver"/>
</dbReference>
<feature type="domain" description="Response regulatory" evidence="3">
    <location>
        <begin position="2"/>
        <end position="65"/>
    </location>
</feature>
<accession>A0A5M3W8U1</accession>
<comment type="caution">
    <text evidence="4">The sequence shown here is derived from an EMBL/GenBank/DDBJ whole genome shotgun (WGS) entry which is preliminary data.</text>
</comment>
<sequence>MRILVAEDERVLADLVAEGLREQAMAVDVAYDGAAALERLVVNDYDVLVLDRDLPQVHGDEVCGS</sequence>
<evidence type="ECO:0000259" key="3">
    <source>
        <dbReference type="PROSITE" id="PS50110"/>
    </source>
</evidence>
<dbReference type="GO" id="GO:0005829">
    <property type="term" value="C:cytosol"/>
    <property type="evidence" value="ECO:0007669"/>
    <property type="project" value="TreeGrafter"/>
</dbReference>
<dbReference type="GO" id="GO:0032993">
    <property type="term" value="C:protein-DNA complex"/>
    <property type="evidence" value="ECO:0007669"/>
    <property type="project" value="TreeGrafter"/>
</dbReference>
<dbReference type="AlphaFoldDB" id="A0A5M3W8U1"/>
<dbReference type="Pfam" id="PF00072">
    <property type="entry name" value="Response_reg"/>
    <property type="match status" value="1"/>
</dbReference>
<proteinExistence type="predicted"/>
<dbReference type="EMBL" id="BLAD01000086">
    <property type="protein sequence ID" value="GES04749.1"/>
    <property type="molecule type" value="Genomic_DNA"/>
</dbReference>
<keyword evidence="2" id="KW-0597">Phosphoprotein</keyword>
<reference evidence="4 5" key="1">
    <citation type="submission" date="2019-10" db="EMBL/GenBank/DDBJ databases">
        <title>Whole genome shotgun sequence of Acrocarpospora corrugata NBRC 13972.</title>
        <authorList>
            <person name="Ichikawa N."/>
            <person name="Kimura A."/>
            <person name="Kitahashi Y."/>
            <person name="Komaki H."/>
            <person name="Oguchi A."/>
        </authorList>
    </citation>
    <scope>NUCLEOTIDE SEQUENCE [LARGE SCALE GENOMIC DNA]</scope>
    <source>
        <strain evidence="4 5">NBRC 13972</strain>
    </source>
</reference>
<protein>
    <recommendedName>
        <fullName evidence="3">Response regulatory domain-containing protein</fullName>
    </recommendedName>
</protein>
<evidence type="ECO:0000256" key="1">
    <source>
        <dbReference type="ARBA" id="ARBA00023125"/>
    </source>
</evidence>
<dbReference type="PROSITE" id="PS50110">
    <property type="entry name" value="RESPONSE_REGULATORY"/>
    <property type="match status" value="1"/>
</dbReference>
<evidence type="ECO:0000313" key="5">
    <source>
        <dbReference type="Proteomes" id="UP000334990"/>
    </source>
</evidence>
<dbReference type="GO" id="GO:0006355">
    <property type="term" value="P:regulation of DNA-templated transcription"/>
    <property type="evidence" value="ECO:0007669"/>
    <property type="project" value="TreeGrafter"/>
</dbReference>
<dbReference type="GO" id="GO:0000156">
    <property type="term" value="F:phosphorelay response regulator activity"/>
    <property type="evidence" value="ECO:0007669"/>
    <property type="project" value="TreeGrafter"/>
</dbReference>
<dbReference type="SUPFAM" id="SSF52172">
    <property type="entry name" value="CheY-like"/>
    <property type="match status" value="1"/>
</dbReference>
<dbReference type="Proteomes" id="UP000334990">
    <property type="component" value="Unassembled WGS sequence"/>
</dbReference>
<dbReference type="PANTHER" id="PTHR48111">
    <property type="entry name" value="REGULATOR OF RPOS"/>
    <property type="match status" value="1"/>
</dbReference>
<keyword evidence="1" id="KW-0238">DNA-binding</keyword>
<dbReference type="InterPro" id="IPR011006">
    <property type="entry name" value="CheY-like_superfamily"/>
</dbReference>
<organism evidence="4 5">
    <name type="scientific">Acrocarpospora corrugata</name>
    <dbReference type="NCBI Taxonomy" id="35763"/>
    <lineage>
        <taxon>Bacteria</taxon>
        <taxon>Bacillati</taxon>
        <taxon>Actinomycetota</taxon>
        <taxon>Actinomycetes</taxon>
        <taxon>Streptosporangiales</taxon>
        <taxon>Streptosporangiaceae</taxon>
        <taxon>Acrocarpospora</taxon>
    </lineage>
</organism>
<dbReference type="PANTHER" id="PTHR48111:SF36">
    <property type="entry name" value="TRANSCRIPTIONAL REGULATORY PROTEIN CUTR"/>
    <property type="match status" value="1"/>
</dbReference>
<dbReference type="GO" id="GO:0000976">
    <property type="term" value="F:transcription cis-regulatory region binding"/>
    <property type="evidence" value="ECO:0007669"/>
    <property type="project" value="TreeGrafter"/>
</dbReference>
<evidence type="ECO:0000313" key="4">
    <source>
        <dbReference type="EMBL" id="GES04749.1"/>
    </source>
</evidence>